<evidence type="ECO:0000256" key="1">
    <source>
        <dbReference type="ARBA" id="ARBA00002663"/>
    </source>
</evidence>
<name>A0A660SBJ8_UNCT6</name>
<comment type="subunit">
    <text evidence="7">Consists of a catalytic RNA component (M1 or rnpB) and a protein subunit.</text>
</comment>
<dbReference type="Gene3D" id="3.30.230.10">
    <property type="match status" value="1"/>
</dbReference>
<dbReference type="Pfam" id="PF00825">
    <property type="entry name" value="Ribonuclease_P"/>
    <property type="match status" value="1"/>
</dbReference>
<sequence>MAGGNTYPKSLRLRKNSEFRAVFLHGQRYVCGSISVFALKEKEKKIGISVSSKKLRKAVERNRVKRILREIVRKEKNSIPNNLHLVFLYNKREVPTYAEIHKDVKYLFQKLQ</sequence>
<dbReference type="EMBL" id="QNBC01000001">
    <property type="protein sequence ID" value="RKX68215.1"/>
    <property type="molecule type" value="Genomic_DNA"/>
</dbReference>
<dbReference type="PANTHER" id="PTHR33992">
    <property type="entry name" value="RIBONUCLEASE P PROTEIN COMPONENT"/>
    <property type="match status" value="1"/>
</dbReference>
<dbReference type="InterPro" id="IPR014721">
    <property type="entry name" value="Ribsml_uS5_D2-typ_fold_subgr"/>
</dbReference>
<dbReference type="EC" id="3.1.26.5" evidence="7 8"/>
<evidence type="ECO:0000256" key="7">
    <source>
        <dbReference type="HAMAP-Rule" id="MF_00227"/>
    </source>
</evidence>
<comment type="similarity">
    <text evidence="7">Belongs to the RnpA family.</text>
</comment>
<gene>
    <name evidence="7 9" type="primary">rnpA</name>
    <name evidence="9" type="ORF">DRP44_00145</name>
</gene>
<protein>
    <recommendedName>
        <fullName evidence="7 8">Ribonuclease P protein component</fullName>
        <shortName evidence="7">RNase P protein</shortName>
        <shortName evidence="7">RNaseP protein</shortName>
        <ecNumber evidence="7 8">3.1.26.5</ecNumber>
    </recommendedName>
    <alternativeName>
        <fullName evidence="7">Protein C5</fullName>
    </alternativeName>
</protein>
<keyword evidence="5 7" id="KW-0378">Hydrolase</keyword>
<dbReference type="InterPro" id="IPR020539">
    <property type="entry name" value="RNase_P_CS"/>
</dbReference>
<keyword evidence="6 7" id="KW-0694">RNA-binding</keyword>
<organism evidence="9 10">
    <name type="scientific">candidate division TA06 bacterium</name>
    <dbReference type="NCBI Taxonomy" id="2250710"/>
    <lineage>
        <taxon>Bacteria</taxon>
        <taxon>Bacteria division TA06</taxon>
    </lineage>
</organism>
<accession>A0A660SBJ8</accession>
<evidence type="ECO:0000256" key="8">
    <source>
        <dbReference type="NCBIfam" id="TIGR00188"/>
    </source>
</evidence>
<evidence type="ECO:0000256" key="2">
    <source>
        <dbReference type="ARBA" id="ARBA00022694"/>
    </source>
</evidence>
<evidence type="ECO:0000256" key="5">
    <source>
        <dbReference type="ARBA" id="ARBA00022801"/>
    </source>
</evidence>
<keyword evidence="4 7" id="KW-0255">Endonuclease</keyword>
<keyword evidence="2 7" id="KW-0819">tRNA processing</keyword>
<dbReference type="InterPro" id="IPR000100">
    <property type="entry name" value="RNase_P"/>
</dbReference>
<evidence type="ECO:0000313" key="9">
    <source>
        <dbReference type="EMBL" id="RKX68215.1"/>
    </source>
</evidence>
<dbReference type="GO" id="GO:0004526">
    <property type="term" value="F:ribonuclease P activity"/>
    <property type="evidence" value="ECO:0007669"/>
    <property type="project" value="UniProtKB-UniRule"/>
</dbReference>
<keyword evidence="3 7" id="KW-0540">Nuclease</keyword>
<dbReference type="NCBIfam" id="TIGR00188">
    <property type="entry name" value="rnpA"/>
    <property type="match status" value="1"/>
</dbReference>
<comment type="caution">
    <text evidence="9">The sequence shown here is derived from an EMBL/GenBank/DDBJ whole genome shotgun (WGS) entry which is preliminary data.</text>
</comment>
<dbReference type="GO" id="GO:0030677">
    <property type="term" value="C:ribonuclease P complex"/>
    <property type="evidence" value="ECO:0007669"/>
    <property type="project" value="TreeGrafter"/>
</dbReference>
<dbReference type="SUPFAM" id="SSF54211">
    <property type="entry name" value="Ribosomal protein S5 domain 2-like"/>
    <property type="match status" value="1"/>
</dbReference>
<dbReference type="InterPro" id="IPR020568">
    <property type="entry name" value="Ribosomal_Su5_D2-typ_SF"/>
</dbReference>
<dbReference type="GO" id="GO:0042781">
    <property type="term" value="F:3'-tRNA processing endoribonuclease activity"/>
    <property type="evidence" value="ECO:0007669"/>
    <property type="project" value="TreeGrafter"/>
</dbReference>
<dbReference type="Proteomes" id="UP000282321">
    <property type="component" value="Unassembled WGS sequence"/>
</dbReference>
<evidence type="ECO:0000256" key="3">
    <source>
        <dbReference type="ARBA" id="ARBA00022722"/>
    </source>
</evidence>
<evidence type="ECO:0000313" key="10">
    <source>
        <dbReference type="Proteomes" id="UP000282321"/>
    </source>
</evidence>
<evidence type="ECO:0000256" key="6">
    <source>
        <dbReference type="ARBA" id="ARBA00022884"/>
    </source>
</evidence>
<comment type="catalytic activity">
    <reaction evidence="7">
        <text>Endonucleolytic cleavage of RNA, removing 5'-extranucleotides from tRNA precursor.</text>
        <dbReference type="EC" id="3.1.26.5"/>
    </reaction>
</comment>
<reference evidence="9 10" key="1">
    <citation type="submission" date="2018-06" db="EMBL/GenBank/DDBJ databases">
        <title>Extensive metabolic versatility and redundancy in microbially diverse, dynamic hydrothermal sediments.</title>
        <authorList>
            <person name="Dombrowski N."/>
            <person name="Teske A."/>
            <person name="Baker B.J."/>
        </authorList>
    </citation>
    <scope>NUCLEOTIDE SEQUENCE [LARGE SCALE GENOMIC DNA]</scope>
    <source>
        <strain evidence="9">B35_G9</strain>
    </source>
</reference>
<dbReference type="HAMAP" id="MF_00227">
    <property type="entry name" value="RNase_P"/>
    <property type="match status" value="1"/>
</dbReference>
<proteinExistence type="inferred from homology"/>
<dbReference type="GO" id="GO:0001682">
    <property type="term" value="P:tRNA 5'-leader removal"/>
    <property type="evidence" value="ECO:0007669"/>
    <property type="project" value="UniProtKB-UniRule"/>
</dbReference>
<comment type="function">
    <text evidence="1 7">RNaseP catalyzes the removal of the 5'-leader sequence from pre-tRNA to produce the mature 5'-terminus. It can also cleave other RNA substrates such as 4.5S RNA. The protein component plays an auxiliary but essential role in vivo by binding to the 5'-leader sequence and broadening the substrate specificity of the ribozyme.</text>
</comment>
<dbReference type="AlphaFoldDB" id="A0A660SBJ8"/>
<dbReference type="PROSITE" id="PS00648">
    <property type="entry name" value="RIBONUCLEASE_P"/>
    <property type="match status" value="1"/>
</dbReference>
<dbReference type="GO" id="GO:0000049">
    <property type="term" value="F:tRNA binding"/>
    <property type="evidence" value="ECO:0007669"/>
    <property type="project" value="UniProtKB-UniRule"/>
</dbReference>
<evidence type="ECO:0000256" key="4">
    <source>
        <dbReference type="ARBA" id="ARBA00022759"/>
    </source>
</evidence>
<dbReference type="PANTHER" id="PTHR33992:SF1">
    <property type="entry name" value="RIBONUCLEASE P PROTEIN COMPONENT"/>
    <property type="match status" value="1"/>
</dbReference>